<dbReference type="AlphaFoldDB" id="A0A1C3P4A7"/>
<dbReference type="InterPro" id="IPR001387">
    <property type="entry name" value="Cro/C1-type_HTH"/>
</dbReference>
<dbReference type="Pfam" id="PF13560">
    <property type="entry name" value="HTH_31"/>
    <property type="match status" value="1"/>
</dbReference>
<evidence type="ECO:0000313" key="3">
    <source>
        <dbReference type="Proteomes" id="UP000199013"/>
    </source>
</evidence>
<dbReference type="Proteomes" id="UP000199013">
    <property type="component" value="Unassembled WGS sequence"/>
</dbReference>
<keyword evidence="3" id="KW-1185">Reference proteome</keyword>
<dbReference type="Gene3D" id="1.10.260.40">
    <property type="entry name" value="lambda repressor-like DNA-binding domains"/>
    <property type="match status" value="1"/>
</dbReference>
<proteinExistence type="predicted"/>
<feature type="domain" description="HTH cro/C1-type" evidence="1">
    <location>
        <begin position="16"/>
        <end position="71"/>
    </location>
</feature>
<dbReference type="CDD" id="cd00093">
    <property type="entry name" value="HTH_XRE"/>
    <property type="match status" value="1"/>
</dbReference>
<sequence length="122" mass="13243">MNETNHPIAETLGQYLELGRQEAGLTLRQLASASGVPKSTVGRILKGEVENPPIEHVQQLARVLELDESEAFAYIGVTPPSGLPSITPYLRAKHGLRGEALSEAAQEIQDIINKYDGVQPDE</sequence>
<dbReference type="SMART" id="SM00530">
    <property type="entry name" value="HTH_XRE"/>
    <property type="match status" value="1"/>
</dbReference>
<reference evidence="3" key="1">
    <citation type="submission" date="2016-02" db="EMBL/GenBank/DDBJ databases">
        <authorList>
            <person name="Wibberg D."/>
        </authorList>
    </citation>
    <scope>NUCLEOTIDE SEQUENCE [LARGE SCALE GENOMIC DNA]</scope>
</reference>
<dbReference type="InterPro" id="IPR010982">
    <property type="entry name" value="Lambda_DNA-bd_dom_sf"/>
</dbReference>
<name>A0A1C3P4A7_9ACTN</name>
<evidence type="ECO:0000313" key="2">
    <source>
        <dbReference type="EMBL" id="SBW24538.1"/>
    </source>
</evidence>
<dbReference type="GO" id="GO:0003677">
    <property type="term" value="F:DNA binding"/>
    <property type="evidence" value="ECO:0007669"/>
    <property type="project" value="InterPro"/>
</dbReference>
<protein>
    <recommendedName>
        <fullName evidence="1">HTH cro/C1-type domain-containing protein</fullName>
    </recommendedName>
</protein>
<evidence type="ECO:0000259" key="1">
    <source>
        <dbReference type="PROSITE" id="PS50943"/>
    </source>
</evidence>
<dbReference type="PROSITE" id="PS50943">
    <property type="entry name" value="HTH_CROC1"/>
    <property type="match status" value="1"/>
</dbReference>
<accession>A0A1C3P4A7</accession>
<organism evidence="2 3">
    <name type="scientific">Candidatus Protofrankia californiensis</name>
    <dbReference type="NCBI Taxonomy" id="1839754"/>
    <lineage>
        <taxon>Bacteria</taxon>
        <taxon>Bacillati</taxon>
        <taxon>Actinomycetota</taxon>
        <taxon>Actinomycetes</taxon>
        <taxon>Frankiales</taxon>
        <taxon>Frankiaceae</taxon>
        <taxon>Protofrankia</taxon>
    </lineage>
</organism>
<dbReference type="SUPFAM" id="SSF47413">
    <property type="entry name" value="lambda repressor-like DNA-binding domains"/>
    <property type="match status" value="1"/>
</dbReference>
<dbReference type="EMBL" id="FLUV01001755">
    <property type="protein sequence ID" value="SBW24538.1"/>
    <property type="molecule type" value="Genomic_DNA"/>
</dbReference>
<gene>
    <name evidence="2" type="ORF">FDG2_4201</name>
</gene>